<dbReference type="PANTHER" id="PTHR15615">
    <property type="match status" value="1"/>
</dbReference>
<evidence type="ECO:0008006" key="4">
    <source>
        <dbReference type="Google" id="ProtNLM"/>
    </source>
</evidence>
<feature type="region of interest" description="Disordered" evidence="1">
    <location>
        <begin position="87"/>
        <end position="145"/>
    </location>
</feature>
<dbReference type="SUPFAM" id="SSF47954">
    <property type="entry name" value="Cyclin-like"/>
    <property type="match status" value="1"/>
</dbReference>
<dbReference type="GO" id="GO:0005634">
    <property type="term" value="C:nucleus"/>
    <property type="evidence" value="ECO:0007669"/>
    <property type="project" value="TreeGrafter"/>
</dbReference>
<dbReference type="Proteomes" id="UP001176517">
    <property type="component" value="Unassembled WGS sequence"/>
</dbReference>
<dbReference type="CDD" id="cd20557">
    <property type="entry name" value="CYCLIN_ScPCL1-like"/>
    <property type="match status" value="1"/>
</dbReference>
<dbReference type="Pfam" id="PF08613">
    <property type="entry name" value="Cyclin"/>
    <property type="match status" value="1"/>
</dbReference>
<feature type="compositionally biased region" description="Polar residues" evidence="1">
    <location>
        <begin position="87"/>
        <end position="96"/>
    </location>
</feature>
<feature type="compositionally biased region" description="Polar residues" evidence="1">
    <location>
        <begin position="247"/>
        <end position="274"/>
    </location>
</feature>
<proteinExistence type="predicted"/>
<dbReference type="EMBL" id="JAPDMZ010000281">
    <property type="protein sequence ID" value="KAK0544471.1"/>
    <property type="molecule type" value="Genomic_DNA"/>
</dbReference>
<name>A0AAN6GJK0_9BASI</name>
<organism evidence="2 3">
    <name type="scientific">Tilletia horrida</name>
    <dbReference type="NCBI Taxonomy" id="155126"/>
    <lineage>
        <taxon>Eukaryota</taxon>
        <taxon>Fungi</taxon>
        <taxon>Dikarya</taxon>
        <taxon>Basidiomycota</taxon>
        <taxon>Ustilaginomycotina</taxon>
        <taxon>Exobasidiomycetes</taxon>
        <taxon>Tilletiales</taxon>
        <taxon>Tilletiaceae</taxon>
        <taxon>Tilletia</taxon>
    </lineage>
</organism>
<keyword evidence="3" id="KW-1185">Reference proteome</keyword>
<feature type="compositionally biased region" description="Polar residues" evidence="1">
    <location>
        <begin position="813"/>
        <end position="826"/>
    </location>
</feature>
<reference evidence="2" key="1">
    <citation type="journal article" date="2023" name="PhytoFront">
        <title>Draft Genome Resources of Seven Strains of Tilletia horrida, Causal Agent of Kernel Smut of Rice.</title>
        <authorList>
            <person name="Khanal S."/>
            <person name="Antony Babu S."/>
            <person name="Zhou X.G."/>
        </authorList>
    </citation>
    <scope>NUCLEOTIDE SEQUENCE</scope>
    <source>
        <strain evidence="2">TX6</strain>
    </source>
</reference>
<evidence type="ECO:0000256" key="1">
    <source>
        <dbReference type="SAM" id="MobiDB-lite"/>
    </source>
</evidence>
<evidence type="ECO:0000313" key="3">
    <source>
        <dbReference type="Proteomes" id="UP001176517"/>
    </source>
</evidence>
<dbReference type="GO" id="GO:0016538">
    <property type="term" value="F:cyclin-dependent protein serine/threonine kinase regulator activity"/>
    <property type="evidence" value="ECO:0007669"/>
    <property type="project" value="TreeGrafter"/>
</dbReference>
<feature type="region of interest" description="Disordered" evidence="1">
    <location>
        <begin position="493"/>
        <end position="521"/>
    </location>
</feature>
<feature type="region of interest" description="Disordered" evidence="1">
    <location>
        <begin position="811"/>
        <end position="831"/>
    </location>
</feature>
<gene>
    <name evidence="2" type="ORF">OC846_006061</name>
</gene>
<dbReference type="GO" id="GO:0000307">
    <property type="term" value="C:cyclin-dependent protein kinase holoenzyme complex"/>
    <property type="evidence" value="ECO:0007669"/>
    <property type="project" value="TreeGrafter"/>
</dbReference>
<evidence type="ECO:0000313" key="2">
    <source>
        <dbReference type="EMBL" id="KAK0544471.1"/>
    </source>
</evidence>
<dbReference type="InterPro" id="IPR013922">
    <property type="entry name" value="Cyclin_PHO80-like"/>
</dbReference>
<dbReference type="AlphaFoldDB" id="A0AAN6GJK0"/>
<feature type="compositionally biased region" description="Basic and acidic residues" evidence="1">
    <location>
        <begin position="580"/>
        <end position="593"/>
    </location>
</feature>
<dbReference type="PANTHER" id="PTHR15615:SF27">
    <property type="entry name" value="PHO85 CYCLIN CLG1"/>
    <property type="match status" value="1"/>
</dbReference>
<feature type="region of interest" description="Disordered" evidence="1">
    <location>
        <begin position="247"/>
        <end position="297"/>
    </location>
</feature>
<feature type="region of interest" description="Disordered" evidence="1">
    <location>
        <begin position="548"/>
        <end position="605"/>
    </location>
</feature>
<comment type="caution">
    <text evidence="2">The sequence shown here is derived from an EMBL/GenBank/DDBJ whole genome shotgun (WGS) entry which is preliminary data.</text>
</comment>
<dbReference type="Gene3D" id="1.10.472.10">
    <property type="entry name" value="Cyclin-like"/>
    <property type="match status" value="1"/>
</dbReference>
<dbReference type="GO" id="GO:0019901">
    <property type="term" value="F:protein kinase binding"/>
    <property type="evidence" value="ECO:0007669"/>
    <property type="project" value="InterPro"/>
</dbReference>
<accession>A0AAN6GJK0</accession>
<feature type="compositionally biased region" description="Polar residues" evidence="1">
    <location>
        <begin position="123"/>
        <end position="145"/>
    </location>
</feature>
<dbReference type="InterPro" id="IPR036915">
    <property type="entry name" value="Cyclin-like_sf"/>
</dbReference>
<feature type="region of interest" description="Disordered" evidence="1">
    <location>
        <begin position="687"/>
        <end position="707"/>
    </location>
</feature>
<protein>
    <recommendedName>
        <fullName evidence="4">Cyclin N-terminal domain-containing protein</fullName>
    </recommendedName>
</protein>
<sequence>MAAVLPPPVLDIAATAPPTSSMLGVPQDYPFAFVARLPGATGGALHFSSPDYAAPRFGGHGFGSMRSQGASASISAAAGMPYNPYAVQSTSSSDHAPQSALRSAPLGDSGGPKYPQPVAPFSIPSSSSANLGPSQNSNPASQTISQYTMGPRYDAQQHTQLDLPAPTSHDHIPYTEQGQIADQTRNNHLVCVPTPLQAPDPAPAEVQPPAAAAPARAKPSADRIAKFFANLACYIWFASGLPDTSPLATPSHSPGATHTPLLSSPLRNSTTASHQRIAAPVRSGPTTAAGPTSILPTDDFADRLSKAMERVSMAAEATVDEAGTGTSMYARQQGSLRMQPSNSFVAFIKNLLSTTQVSSSVIILALLYIFRLKSRHPELHGQEGSEYRLSVTSLMLANKWLDDHTYLNKTWSELSGIELRDVTKMEREFWSGLGMDISVSDIEFQKWLQKVENMHARREIKIQRRALDIRARQLYQRRARELVRVGSISPSRKLPSRTIDSRQYAPTHHEDGDATYVPQNSPTEQWRATHGYESTVNQELYPRQQTSRAALTGRDNIDNFGDMLGSRRLPLPHPSLHPESSGRDRIVPRRLFDSRPSSTSSSTGSFAALHQSFKGLSTHSPNALGTHDREEDAVLHRANKRFAADPEWSEPNPFMFAPPLPAPASQLPQMYAVNSHAYSSPPRQIAVPADRSRGPRSIPAHEVHQSHPNYFGYEGTGQSLQEPLGPYAESLVAPFQGYDAASVAAESAPALAWYEVRSGPRTVHSTTEAAPFFTHPGYDAWETFNQAAHRSTAQAPGYSYIQGSPEYPWDMFRQSTANQGGPSQQPDPAAYRNHSIDASLLPNEYADAAFGTLPVVPDNNTYTQAAFVDPRLGDYGTTNAFAQALSYAENQQDSYLPQQEQQQQDGHKYAQSPYYPQQHHELEANVPSRSRNASVQYQLDPLYHQVHWPTVSADTSTYRQ</sequence>